<proteinExistence type="predicted"/>
<name>A0A1H2AI86_9ACTN</name>
<reference evidence="2 3" key="1">
    <citation type="submission" date="2016-10" db="EMBL/GenBank/DDBJ databases">
        <authorList>
            <person name="de Groot N.N."/>
        </authorList>
    </citation>
    <scope>NUCLEOTIDE SEQUENCE [LARGE SCALE GENOMIC DNA]</scope>
    <source>
        <strain evidence="2 3">DSM 21800</strain>
    </source>
</reference>
<accession>A0A1H2AI86</accession>
<dbReference type="STRING" id="630515.SAMN04489812_5931"/>
<evidence type="ECO:0000313" key="3">
    <source>
        <dbReference type="Proteomes" id="UP000199103"/>
    </source>
</evidence>
<dbReference type="PANTHER" id="PTHR10362">
    <property type="entry name" value="HISTIDINE AMMONIA-LYASE"/>
    <property type="match status" value="1"/>
</dbReference>
<dbReference type="Gene3D" id="1.10.275.10">
    <property type="entry name" value="Fumarase/aspartase (N-terminal domain)"/>
    <property type="match status" value="1"/>
</dbReference>
<dbReference type="AlphaFoldDB" id="A0A1H2AI86"/>
<organism evidence="2 3">
    <name type="scientific">Microlunatus soli</name>
    <dbReference type="NCBI Taxonomy" id="630515"/>
    <lineage>
        <taxon>Bacteria</taxon>
        <taxon>Bacillati</taxon>
        <taxon>Actinomycetota</taxon>
        <taxon>Actinomycetes</taxon>
        <taxon>Propionibacteriales</taxon>
        <taxon>Propionibacteriaceae</taxon>
        <taxon>Microlunatus</taxon>
    </lineage>
</organism>
<keyword evidence="1 2" id="KW-0456">Lyase</keyword>
<dbReference type="RefSeq" id="WP_091530873.1">
    <property type="nucleotide sequence ID" value="NZ_LT629772.1"/>
</dbReference>
<protein>
    <submittedName>
        <fullName evidence="2">Histidine ammonia-lyase</fullName>
    </submittedName>
</protein>
<dbReference type="SUPFAM" id="SSF48557">
    <property type="entry name" value="L-aspartase-like"/>
    <property type="match status" value="1"/>
</dbReference>
<dbReference type="CDD" id="cd00332">
    <property type="entry name" value="PAL-HAL"/>
    <property type="match status" value="1"/>
</dbReference>
<evidence type="ECO:0000313" key="2">
    <source>
        <dbReference type="EMBL" id="SDT45236.1"/>
    </source>
</evidence>
<keyword evidence="3" id="KW-1185">Reference proteome</keyword>
<dbReference type="GO" id="GO:0016841">
    <property type="term" value="F:ammonia-lyase activity"/>
    <property type="evidence" value="ECO:0007669"/>
    <property type="project" value="UniProtKB-ARBA"/>
</dbReference>
<dbReference type="Proteomes" id="UP000199103">
    <property type="component" value="Chromosome I"/>
</dbReference>
<evidence type="ECO:0000256" key="1">
    <source>
        <dbReference type="ARBA" id="ARBA00023239"/>
    </source>
</evidence>
<dbReference type="Gene3D" id="1.20.200.10">
    <property type="entry name" value="Fumarase/aspartase (Central domain)"/>
    <property type="match status" value="1"/>
</dbReference>
<dbReference type="InterPro" id="IPR001106">
    <property type="entry name" value="Aromatic_Lyase"/>
</dbReference>
<sequence length="492" mass="51483">MADHGPVRITGNDLRCADIVELSRDGAGRIELDPAALERVRVACDLATHLSTWGNVYGRTTGVGANRHVAVDPDRADEHGMRLLRSHAGGYGSLLPDASVRALMIIRLNQLAAGGSGVQPDLVTGLDAALRTDSLPQVHSHGRIGTGDLAALAEVGLTLAGERPWATGGIDPVSIGSGDALAFMSSNAATLGEAVLAAADLGRLLAAGRVVTALTYSALGGSPEAYADAVHRSRPHPGTLQCAAAMRRLLGNQDQQLPARRLQDPFGLRTFPQVAGAAQDAWTSLQQILTIEVNAAAENPLIDSGTGRSYHHGQFATPHLAQALDHLRAAVDQVAQLSAARLTNLTDPALTELAPFLATGPAGSSGIMILEYVTQDALAELRHAAAPVTLGNAVISRGLEDNASFAPQAVRQTATVVRTYRTVLACELVGAIRALRLSGVELPDAPVRTAYDRAVTVLSDNTDDRVLTPEIDQAERLLEPFADLEAGEVAGR</sequence>
<dbReference type="InterPro" id="IPR008948">
    <property type="entry name" value="L-Aspartase-like"/>
</dbReference>
<dbReference type="EMBL" id="LT629772">
    <property type="protein sequence ID" value="SDT45236.1"/>
    <property type="molecule type" value="Genomic_DNA"/>
</dbReference>
<gene>
    <name evidence="2" type="ORF">SAMN04489812_5931</name>
</gene>
<dbReference type="Pfam" id="PF00221">
    <property type="entry name" value="Lyase_aromatic"/>
    <property type="match status" value="1"/>
</dbReference>
<dbReference type="OrthoDB" id="9806955at2"/>
<dbReference type="InterPro" id="IPR024083">
    <property type="entry name" value="Fumarase/histidase_N"/>
</dbReference>